<evidence type="ECO:0000313" key="2">
    <source>
        <dbReference type="Proteomes" id="UP000549009"/>
    </source>
</evidence>
<comment type="caution">
    <text evidence="1">The sequence shown here is derived from an EMBL/GenBank/DDBJ whole genome shotgun (WGS) entry which is preliminary data.</text>
</comment>
<dbReference type="EMBL" id="JACHJD010000024">
    <property type="protein sequence ID" value="MBB5109190.1"/>
    <property type="molecule type" value="Genomic_DNA"/>
</dbReference>
<sequence length="63" mass="7100">MTKQPPDDLYLRYMAAFRAATAHTADCPACQAGQDCAPGAPLHERLARLQDAYRARQAKQRRR</sequence>
<dbReference type="RefSeq" id="WP_184926185.1">
    <property type="nucleotide sequence ID" value="NZ_BMSQ01000027.1"/>
</dbReference>
<reference evidence="1 2" key="1">
    <citation type="submission" date="2020-08" db="EMBL/GenBank/DDBJ databases">
        <title>Genomic Encyclopedia of Type Strains, Phase III (KMG-III): the genomes of soil and plant-associated and newly described type strains.</title>
        <authorList>
            <person name="Whitman W."/>
        </authorList>
    </citation>
    <scope>NUCLEOTIDE SEQUENCE [LARGE SCALE GENOMIC DNA]</scope>
    <source>
        <strain evidence="1 2">CECT 3146</strain>
    </source>
</reference>
<keyword evidence="2" id="KW-1185">Reference proteome</keyword>
<organism evidence="1 2">
    <name type="scientific">Streptomyces spectabilis</name>
    <dbReference type="NCBI Taxonomy" id="68270"/>
    <lineage>
        <taxon>Bacteria</taxon>
        <taxon>Bacillati</taxon>
        <taxon>Actinomycetota</taxon>
        <taxon>Actinomycetes</taxon>
        <taxon>Kitasatosporales</taxon>
        <taxon>Streptomycetaceae</taxon>
        <taxon>Streptomyces</taxon>
    </lineage>
</organism>
<accession>A0A7W8B4R6</accession>
<name>A0A7W8B4R6_STRST</name>
<dbReference type="AlphaFoldDB" id="A0A7W8B4R6"/>
<evidence type="ECO:0000313" key="1">
    <source>
        <dbReference type="EMBL" id="MBB5109190.1"/>
    </source>
</evidence>
<dbReference type="Proteomes" id="UP000549009">
    <property type="component" value="Unassembled WGS sequence"/>
</dbReference>
<protein>
    <submittedName>
        <fullName evidence="1">Uncharacterized protein</fullName>
    </submittedName>
</protein>
<gene>
    <name evidence="1" type="ORF">FHS40_008318</name>
</gene>
<proteinExistence type="predicted"/>